<dbReference type="InterPro" id="IPR017942">
    <property type="entry name" value="Lipid-bd_serum_glycop_N"/>
</dbReference>
<evidence type="ECO:0000313" key="2">
    <source>
        <dbReference type="EMBL" id="KAG6385622.1"/>
    </source>
</evidence>
<evidence type="ECO:0000313" key="3">
    <source>
        <dbReference type="Proteomes" id="UP000298416"/>
    </source>
</evidence>
<proteinExistence type="predicted"/>
<dbReference type="InterPro" id="IPR001124">
    <property type="entry name" value="Lipid-bd_serum_glycop_C"/>
</dbReference>
<dbReference type="Gene3D" id="3.15.20.10">
    <property type="entry name" value="Bactericidal permeability-increasing protein, domain 2"/>
    <property type="match status" value="1"/>
</dbReference>
<evidence type="ECO:0000259" key="1">
    <source>
        <dbReference type="SMART" id="SM00329"/>
    </source>
</evidence>
<dbReference type="EMBL" id="PNBA02000022">
    <property type="protein sequence ID" value="KAG6385622.1"/>
    <property type="molecule type" value="Genomic_DNA"/>
</dbReference>
<feature type="domain" description="Lipid-binding serum glycoprotein C-terminal" evidence="1">
    <location>
        <begin position="178"/>
        <end position="376"/>
    </location>
</feature>
<keyword evidence="3" id="KW-1185">Reference proteome</keyword>
<reference evidence="2" key="1">
    <citation type="submission" date="2018-01" db="EMBL/GenBank/DDBJ databases">
        <authorList>
            <person name="Mao J.F."/>
        </authorList>
    </citation>
    <scope>NUCLEOTIDE SEQUENCE</scope>
    <source>
        <strain evidence="2">Huo1</strain>
        <tissue evidence="2">Leaf</tissue>
    </source>
</reference>
<gene>
    <name evidence="2" type="ORF">SASPL_154458</name>
</gene>
<protein>
    <recommendedName>
        <fullName evidence="1">Lipid-binding serum glycoprotein C-terminal domain-containing protein</fullName>
    </recommendedName>
</protein>
<reference evidence="2" key="2">
    <citation type="submission" date="2020-08" db="EMBL/GenBank/DDBJ databases">
        <title>Plant Genome Project.</title>
        <authorList>
            <person name="Zhang R.-G."/>
        </authorList>
    </citation>
    <scope>NUCLEOTIDE SEQUENCE</scope>
    <source>
        <strain evidence="2">Huo1</strain>
        <tissue evidence="2">Leaf</tissue>
    </source>
</reference>
<accession>A0A8X8YZU6</accession>
<dbReference type="InterPro" id="IPR045897">
    <property type="entry name" value="BPI/LBP_pln"/>
</dbReference>
<name>A0A8X8YZU6_SALSN</name>
<organism evidence="2">
    <name type="scientific">Salvia splendens</name>
    <name type="common">Scarlet sage</name>
    <dbReference type="NCBI Taxonomy" id="180675"/>
    <lineage>
        <taxon>Eukaryota</taxon>
        <taxon>Viridiplantae</taxon>
        <taxon>Streptophyta</taxon>
        <taxon>Embryophyta</taxon>
        <taxon>Tracheophyta</taxon>
        <taxon>Spermatophyta</taxon>
        <taxon>Magnoliopsida</taxon>
        <taxon>eudicotyledons</taxon>
        <taxon>Gunneridae</taxon>
        <taxon>Pentapetalae</taxon>
        <taxon>asterids</taxon>
        <taxon>lamiids</taxon>
        <taxon>Lamiales</taxon>
        <taxon>Lamiaceae</taxon>
        <taxon>Nepetoideae</taxon>
        <taxon>Mentheae</taxon>
        <taxon>Salviinae</taxon>
        <taxon>Salvia</taxon>
        <taxon>Salvia subgen. Calosphace</taxon>
        <taxon>core Calosphace</taxon>
    </lineage>
</organism>
<dbReference type="Pfam" id="PF02886">
    <property type="entry name" value="LBP_BPI_CETP_C"/>
    <property type="match status" value="1"/>
</dbReference>
<dbReference type="InterPro" id="IPR017943">
    <property type="entry name" value="Bactericidal_perm-incr_a/b_dom"/>
</dbReference>
<dbReference type="Gene3D" id="3.15.10.10">
    <property type="entry name" value="Bactericidal permeability-increasing protein, domain 1"/>
    <property type="match status" value="1"/>
</dbReference>
<dbReference type="PANTHER" id="PTHR46801:SF2">
    <property type="entry name" value="LIPOPOLYSACCHARIDE-BINDING PROTEIN"/>
    <property type="match status" value="1"/>
</dbReference>
<dbReference type="Pfam" id="PF01273">
    <property type="entry name" value="LBP_BPI_CETP"/>
    <property type="match status" value="1"/>
</dbReference>
<dbReference type="PANTHER" id="PTHR46801">
    <property type="entry name" value="OS06G0309200 PROTEIN"/>
    <property type="match status" value="1"/>
</dbReference>
<dbReference type="Proteomes" id="UP000298416">
    <property type="component" value="Unassembled WGS sequence"/>
</dbReference>
<dbReference type="GO" id="GO:0008289">
    <property type="term" value="F:lipid binding"/>
    <property type="evidence" value="ECO:0007669"/>
    <property type="project" value="InterPro"/>
</dbReference>
<sequence>MTATDITIETINVTSSTLKSGDSGIVIDVSGATANLSMNWQYSYSSWWLPVSVSDKGNATIQVEGLEVGLTLSLETVEGALKVSLLDCGCYVNGISIKLNGGASWLYQWLVDAFEDKISSAVEDAIPKKIKDAIVKLDNALQYFPKEVSVTSIAALNITLVGDPALNELSLDLEIDGLLSAKDEATLSSPYHRIAQESERDGARKMHWIVDKVPDQSLLNTAGWRFIIPQLYKRYPNDDMSLNLTVSSPPTIEVEKRQIKAKIPLDVVIDVLDVGQVVPVVCISVVIDASVSPEILGNTLVGVAKLNEFTMSLNWSKIGDLHMYLVQTLVSATLRTLVLLYVNLKLTTGYQIPPFHGYELQYAQLLCTDAWIVICSDVAPAKQYNLI</sequence>
<dbReference type="SMART" id="SM00329">
    <property type="entry name" value="BPI2"/>
    <property type="match status" value="1"/>
</dbReference>
<dbReference type="AlphaFoldDB" id="A0A8X8YZU6"/>
<comment type="caution">
    <text evidence="2">The sequence shown here is derived from an EMBL/GenBank/DDBJ whole genome shotgun (WGS) entry which is preliminary data.</text>
</comment>
<dbReference type="SUPFAM" id="SSF55394">
    <property type="entry name" value="Bactericidal permeability-increasing protein, BPI"/>
    <property type="match status" value="2"/>
</dbReference>